<organism evidence="2 3">
    <name type="scientific">Labedaea rhizosphaerae</name>
    <dbReference type="NCBI Taxonomy" id="598644"/>
    <lineage>
        <taxon>Bacteria</taxon>
        <taxon>Bacillati</taxon>
        <taxon>Actinomycetota</taxon>
        <taxon>Actinomycetes</taxon>
        <taxon>Pseudonocardiales</taxon>
        <taxon>Pseudonocardiaceae</taxon>
        <taxon>Labedaea</taxon>
    </lineage>
</organism>
<gene>
    <name evidence="2" type="ORF">EV186_1021322</name>
</gene>
<feature type="compositionally biased region" description="Basic and acidic residues" evidence="1">
    <location>
        <begin position="1"/>
        <end position="12"/>
    </location>
</feature>
<keyword evidence="3" id="KW-1185">Reference proteome</keyword>
<evidence type="ECO:0000256" key="1">
    <source>
        <dbReference type="SAM" id="MobiDB-lite"/>
    </source>
</evidence>
<feature type="compositionally biased region" description="Low complexity" evidence="1">
    <location>
        <begin position="27"/>
        <end position="41"/>
    </location>
</feature>
<sequence length="55" mass="5829">MHPDGPSEHAEYTETSDQVVRDEETEAIPPAAAARAAAAEEVGGDVDDEIRVPPE</sequence>
<proteinExistence type="predicted"/>
<dbReference type="Proteomes" id="UP000295444">
    <property type="component" value="Unassembled WGS sequence"/>
</dbReference>
<comment type="caution">
    <text evidence="2">The sequence shown here is derived from an EMBL/GenBank/DDBJ whole genome shotgun (WGS) entry which is preliminary data.</text>
</comment>
<dbReference type="AlphaFoldDB" id="A0A4R6SI12"/>
<evidence type="ECO:0000313" key="3">
    <source>
        <dbReference type="Proteomes" id="UP000295444"/>
    </source>
</evidence>
<accession>A0A4R6SI12</accession>
<evidence type="ECO:0000313" key="2">
    <source>
        <dbReference type="EMBL" id="TDQ01454.1"/>
    </source>
</evidence>
<feature type="region of interest" description="Disordered" evidence="1">
    <location>
        <begin position="1"/>
        <end position="55"/>
    </location>
</feature>
<name>A0A4R6SI12_LABRH</name>
<reference evidence="2 3" key="1">
    <citation type="submission" date="2019-03" db="EMBL/GenBank/DDBJ databases">
        <title>Genomic Encyclopedia of Type Strains, Phase IV (KMG-IV): sequencing the most valuable type-strain genomes for metagenomic binning, comparative biology and taxonomic classification.</title>
        <authorList>
            <person name="Goeker M."/>
        </authorList>
    </citation>
    <scope>NUCLEOTIDE SEQUENCE [LARGE SCALE GENOMIC DNA]</scope>
    <source>
        <strain evidence="2 3">DSM 45361</strain>
    </source>
</reference>
<dbReference type="RefSeq" id="WP_166659192.1">
    <property type="nucleotide sequence ID" value="NZ_SNXZ01000002.1"/>
</dbReference>
<protein>
    <submittedName>
        <fullName evidence="2">Uncharacterized protein</fullName>
    </submittedName>
</protein>
<dbReference type="EMBL" id="SNXZ01000002">
    <property type="protein sequence ID" value="TDQ01454.1"/>
    <property type="molecule type" value="Genomic_DNA"/>
</dbReference>